<dbReference type="SUPFAM" id="SSF53649">
    <property type="entry name" value="Alkaline phosphatase-like"/>
    <property type="match status" value="1"/>
</dbReference>
<name>A0A0R2U4B0_9GAMM</name>
<keyword evidence="4" id="KW-0106">Calcium</keyword>
<protein>
    <submittedName>
        <fullName evidence="6">Sulfatase</fullName>
    </submittedName>
</protein>
<dbReference type="Gene3D" id="3.30.1120.10">
    <property type="match status" value="1"/>
</dbReference>
<keyword evidence="3" id="KW-0378">Hydrolase</keyword>
<dbReference type="PANTHER" id="PTHR42693">
    <property type="entry name" value="ARYLSULFATASE FAMILY MEMBER"/>
    <property type="match status" value="1"/>
</dbReference>
<dbReference type="InterPro" id="IPR017850">
    <property type="entry name" value="Alkaline_phosphatase_core_sf"/>
</dbReference>
<reference evidence="6 7" key="1">
    <citation type="submission" date="2015-10" db="EMBL/GenBank/DDBJ databases">
        <title>Metagenome-Assembled Genomes uncover a global brackish microbiome.</title>
        <authorList>
            <person name="Hugerth L.W."/>
            <person name="Larsson J."/>
            <person name="Alneberg J."/>
            <person name="Lindh M.V."/>
            <person name="Legrand C."/>
            <person name="Pinhassi J."/>
            <person name="Andersson A.F."/>
        </authorList>
    </citation>
    <scope>NUCLEOTIDE SEQUENCE [LARGE SCALE GENOMIC DNA]</scope>
    <source>
        <strain evidence="6">BACL1 MAG-120820-bin45</strain>
    </source>
</reference>
<proteinExistence type="inferred from homology"/>
<keyword evidence="2" id="KW-0479">Metal-binding</keyword>
<feature type="non-terminal residue" evidence="6">
    <location>
        <position position="1"/>
    </location>
</feature>
<dbReference type="EMBL" id="LICS01000156">
    <property type="protein sequence ID" value="KRO93784.1"/>
    <property type="molecule type" value="Genomic_DNA"/>
</dbReference>
<evidence type="ECO:0000313" key="6">
    <source>
        <dbReference type="EMBL" id="KRO93784.1"/>
    </source>
</evidence>
<dbReference type="STRING" id="1655612.ABS10_06425"/>
<dbReference type="InterPro" id="IPR024607">
    <property type="entry name" value="Sulfatase_CS"/>
</dbReference>
<dbReference type="InterPro" id="IPR050738">
    <property type="entry name" value="Sulfatase"/>
</dbReference>
<dbReference type="PANTHER" id="PTHR42693:SF53">
    <property type="entry name" value="ENDO-4-O-SULFATASE"/>
    <property type="match status" value="1"/>
</dbReference>
<gene>
    <name evidence="6" type="ORF">ABS10_06425</name>
</gene>
<evidence type="ECO:0000256" key="1">
    <source>
        <dbReference type="ARBA" id="ARBA00008779"/>
    </source>
</evidence>
<dbReference type="Gene3D" id="3.40.720.10">
    <property type="entry name" value="Alkaline Phosphatase, subunit A"/>
    <property type="match status" value="1"/>
</dbReference>
<dbReference type="PROSITE" id="PS00523">
    <property type="entry name" value="SULFATASE_1"/>
    <property type="match status" value="1"/>
</dbReference>
<evidence type="ECO:0000256" key="3">
    <source>
        <dbReference type="ARBA" id="ARBA00022801"/>
    </source>
</evidence>
<dbReference type="GO" id="GO:0046872">
    <property type="term" value="F:metal ion binding"/>
    <property type="evidence" value="ECO:0007669"/>
    <property type="project" value="UniProtKB-KW"/>
</dbReference>
<feature type="domain" description="Sulfatase N-terminal" evidence="5">
    <location>
        <begin position="1"/>
        <end position="357"/>
    </location>
</feature>
<comment type="caution">
    <text evidence="6">The sequence shown here is derived from an EMBL/GenBank/DDBJ whole genome shotgun (WGS) entry which is preliminary data.</text>
</comment>
<dbReference type="InterPro" id="IPR000917">
    <property type="entry name" value="Sulfatase_N"/>
</dbReference>
<accession>A0A0R2U4B0</accession>
<dbReference type="Proteomes" id="UP000051027">
    <property type="component" value="Unassembled WGS sequence"/>
</dbReference>
<evidence type="ECO:0000313" key="7">
    <source>
        <dbReference type="Proteomes" id="UP000051027"/>
    </source>
</evidence>
<organism evidence="6 7">
    <name type="scientific">SAR86 cluster bacterium BACL1 MAG-120820-bin45</name>
    <dbReference type="NCBI Taxonomy" id="1655612"/>
    <lineage>
        <taxon>Bacteria</taxon>
        <taxon>Pseudomonadati</taxon>
        <taxon>Pseudomonadota</taxon>
        <taxon>Gammaproteobacteria</taxon>
        <taxon>SAR86 cluster</taxon>
    </lineage>
</organism>
<comment type="similarity">
    <text evidence="1">Belongs to the sulfatase family.</text>
</comment>
<dbReference type="GO" id="GO:0004065">
    <property type="term" value="F:arylsulfatase activity"/>
    <property type="evidence" value="ECO:0007669"/>
    <property type="project" value="TreeGrafter"/>
</dbReference>
<dbReference type="PROSITE" id="PS00149">
    <property type="entry name" value="SULFATASE_2"/>
    <property type="match status" value="1"/>
</dbReference>
<evidence type="ECO:0000259" key="5">
    <source>
        <dbReference type="Pfam" id="PF00884"/>
    </source>
</evidence>
<sequence>IILILADDMGYNDISLHNGGAADGSLQTPHIDSLAKNGVWFSKGYAANATCAPSRASIMTGRYATRFGFEFTPIPDVGRTVLRWFAEEDDAVLKTRIDEEVANNLPSFMDQGMPSEQITIAEILKDAGYYTAHIGKWHLGQASGMSPIDQGFDDSLSLGSSRYLPEDHPDVVNAKFDTSIDKMIWASGQYSARFNEGEYFAPDKYVTDYYTDEALKVIEKNKNRPFFLYLSHWAIHNPLQALRSDVEEMSHMPGHNLQVYSGMIRALDRSVGKIVEKLTDLNIQGKTLIIFTSDNGGANYIELEDINKPFRGWKVSFFEGGLRVPFIASWPNEIDSGLKFDKPVHHFDIFSTIAAAAKAQIPNDRKIDGVDLLPFIKKEIPIKPHKTLFWRSGNHQSVLHENWKYIISKKEDMRWLFDTSLDPLEKNNLIESHPDEVQLIENLLAKFNSEQQDPLFPSSFEVPILIDKFEGKKIETNDEYIYWSN</sequence>
<dbReference type="AlphaFoldDB" id="A0A0R2U4B0"/>
<evidence type="ECO:0000256" key="2">
    <source>
        <dbReference type="ARBA" id="ARBA00022723"/>
    </source>
</evidence>
<evidence type="ECO:0000256" key="4">
    <source>
        <dbReference type="ARBA" id="ARBA00022837"/>
    </source>
</evidence>
<dbReference type="Pfam" id="PF00884">
    <property type="entry name" value="Sulfatase"/>
    <property type="match status" value="1"/>
</dbReference>